<dbReference type="Proteomes" id="UP000008635">
    <property type="component" value="Chromosome"/>
</dbReference>
<organism evidence="2 3">
    <name type="scientific">Deinococcus maricopensis (strain DSM 21211 / LMG 22137 / NRRL B-23946 / LB-34)</name>
    <dbReference type="NCBI Taxonomy" id="709986"/>
    <lineage>
        <taxon>Bacteria</taxon>
        <taxon>Thermotogati</taxon>
        <taxon>Deinococcota</taxon>
        <taxon>Deinococci</taxon>
        <taxon>Deinococcales</taxon>
        <taxon>Deinococcaceae</taxon>
        <taxon>Deinococcus</taxon>
    </lineage>
</organism>
<protein>
    <submittedName>
        <fullName evidence="2">Beta-lactamase domain protein</fullName>
    </submittedName>
</protein>
<dbReference type="eggNOG" id="COG0491">
    <property type="taxonomic scope" value="Bacteria"/>
</dbReference>
<sequence length="208" mass="22508">MRVLNFSSNVFLLDSPDGRLIVDAGLFTHAPAFARVLRQYQPDALLITHHHIDHRGGAHLAARAGIPIFMHALDVPYVTGERFRLPYPAGMPQVGAALARAHPRVPERAIRTVLPGDDLLGHTVLHLPGHTHGQVGVLVRGGEVALVADALISRAGQARLPRTAYNDDPGAALHTLRDITQLGARTVWSGHGPALPMQAVRDRLVRDL</sequence>
<reference evidence="2 3" key="1">
    <citation type="journal article" date="2011" name="Stand. Genomic Sci.">
        <title>Complete genome sequence of Deinococcus maricopensis type strain (LB-34).</title>
        <authorList>
            <person name="Pukall R."/>
            <person name="Zeytun A."/>
            <person name="Lucas S."/>
            <person name="Lapidus A."/>
            <person name="Hammon N."/>
            <person name="Deshpande S."/>
            <person name="Nolan M."/>
            <person name="Cheng J.F."/>
            <person name="Pitluck S."/>
            <person name="Liolios K."/>
            <person name="Pagani I."/>
            <person name="Mikhailova N."/>
            <person name="Ivanova N."/>
            <person name="Mavromatis K."/>
            <person name="Pati A."/>
            <person name="Tapia R."/>
            <person name="Han C."/>
            <person name="Goodwin L."/>
            <person name="Chen A."/>
            <person name="Palaniappan K."/>
            <person name="Land M."/>
            <person name="Hauser L."/>
            <person name="Chang Y.J."/>
            <person name="Jeffries C.D."/>
            <person name="Brambilla E.M."/>
            <person name="Rohde M."/>
            <person name="Goker M."/>
            <person name="Detter J.C."/>
            <person name="Woyke T."/>
            <person name="Bristow J."/>
            <person name="Eisen J.A."/>
            <person name="Markowitz V."/>
            <person name="Hugenholtz P."/>
            <person name="Kyrpides N.C."/>
            <person name="Klenk H.P."/>
        </authorList>
    </citation>
    <scope>NUCLEOTIDE SEQUENCE [LARGE SCALE GENOMIC DNA]</scope>
    <source>
        <strain evidence="3">DSM 21211 / LMG 22137 / NRRL B-23946 / LB-34</strain>
    </source>
</reference>
<evidence type="ECO:0000259" key="1">
    <source>
        <dbReference type="SMART" id="SM00849"/>
    </source>
</evidence>
<reference evidence="3" key="2">
    <citation type="submission" date="2011-01" db="EMBL/GenBank/DDBJ databases">
        <title>The complete genome of Deinococcus maricopensis DSM 21211.</title>
        <authorList>
            <consortium name="US DOE Joint Genome Institute (JGI-PGF)"/>
            <person name="Lucas S."/>
            <person name="Copeland A."/>
            <person name="Lapidus A."/>
            <person name="Goodwin L."/>
            <person name="Pitluck S."/>
            <person name="Kyrpides N."/>
            <person name="Mavromatis K."/>
            <person name="Pagani I."/>
            <person name="Ivanova N."/>
            <person name="Ovchinnikova G."/>
            <person name="Zeytun A."/>
            <person name="Detter J.C."/>
            <person name="Han C."/>
            <person name="Land M."/>
            <person name="Hauser L."/>
            <person name="Markowitz V."/>
            <person name="Cheng J.-F."/>
            <person name="Hugenholtz P."/>
            <person name="Woyke T."/>
            <person name="Wu D."/>
            <person name="Pukall R."/>
            <person name="Gehrich-Schroeter G."/>
            <person name="Brambilla E."/>
            <person name="Klenk H.-P."/>
            <person name="Eisen J.A."/>
        </authorList>
    </citation>
    <scope>NUCLEOTIDE SEQUENCE [LARGE SCALE GENOMIC DNA]</scope>
    <source>
        <strain evidence="3">DSM 21211 / LMG 22137 / NRRL B-23946 / LB-34</strain>
    </source>
</reference>
<accession>E8UAS2</accession>
<proteinExistence type="predicted"/>
<dbReference type="PANTHER" id="PTHR42951:SF14">
    <property type="entry name" value="METALLO-BETA-LACTAMASE SUPERFAMILY PROTEIN"/>
    <property type="match status" value="1"/>
</dbReference>
<feature type="domain" description="Metallo-beta-lactamase" evidence="1">
    <location>
        <begin position="7"/>
        <end position="191"/>
    </location>
</feature>
<dbReference type="SUPFAM" id="SSF56281">
    <property type="entry name" value="Metallo-hydrolase/oxidoreductase"/>
    <property type="match status" value="1"/>
</dbReference>
<evidence type="ECO:0000313" key="3">
    <source>
        <dbReference type="Proteomes" id="UP000008635"/>
    </source>
</evidence>
<dbReference type="InterPro" id="IPR036866">
    <property type="entry name" value="RibonucZ/Hydroxyglut_hydro"/>
</dbReference>
<dbReference type="Pfam" id="PF00753">
    <property type="entry name" value="Lactamase_B"/>
    <property type="match status" value="1"/>
</dbReference>
<dbReference type="KEGG" id="dmr:Deima_2526"/>
<dbReference type="AlphaFoldDB" id="E8UAS2"/>
<dbReference type="PANTHER" id="PTHR42951">
    <property type="entry name" value="METALLO-BETA-LACTAMASE DOMAIN-CONTAINING"/>
    <property type="match status" value="1"/>
</dbReference>
<dbReference type="SMART" id="SM00849">
    <property type="entry name" value="Lactamase_B"/>
    <property type="match status" value="1"/>
</dbReference>
<dbReference type="InterPro" id="IPR050855">
    <property type="entry name" value="NDM-1-like"/>
</dbReference>
<gene>
    <name evidence="2" type="ordered locus">Deima_2526</name>
</gene>
<name>E8UAS2_DEIML</name>
<keyword evidence="3" id="KW-1185">Reference proteome</keyword>
<dbReference type="InterPro" id="IPR001279">
    <property type="entry name" value="Metallo-B-lactamas"/>
</dbReference>
<dbReference type="Gene3D" id="3.60.15.10">
    <property type="entry name" value="Ribonuclease Z/Hydroxyacylglutathione hydrolase-like"/>
    <property type="match status" value="1"/>
</dbReference>
<evidence type="ECO:0000313" key="2">
    <source>
        <dbReference type="EMBL" id="ADV68161.1"/>
    </source>
</evidence>
<dbReference type="STRING" id="709986.Deima_2526"/>
<dbReference type="HOGENOM" id="CLU_030571_2_4_0"/>
<dbReference type="RefSeq" id="WP_013557666.1">
    <property type="nucleotide sequence ID" value="NC_014958.1"/>
</dbReference>
<dbReference type="EMBL" id="CP002454">
    <property type="protein sequence ID" value="ADV68161.1"/>
    <property type="molecule type" value="Genomic_DNA"/>
</dbReference>